<dbReference type="InterPro" id="IPR013653">
    <property type="entry name" value="GCN5-like_dom"/>
</dbReference>
<dbReference type="InterPro" id="IPR016181">
    <property type="entry name" value="Acyl_CoA_acyltransferase"/>
</dbReference>
<dbReference type="InterPro" id="IPR000182">
    <property type="entry name" value="GNAT_dom"/>
</dbReference>
<evidence type="ECO:0000259" key="1">
    <source>
        <dbReference type="PROSITE" id="PS51186"/>
    </source>
</evidence>
<dbReference type="PROSITE" id="PS51186">
    <property type="entry name" value="GNAT"/>
    <property type="match status" value="1"/>
</dbReference>
<dbReference type="RefSeq" id="WP_206868241.1">
    <property type="nucleotide sequence ID" value="NZ_BMBA01000001.1"/>
</dbReference>
<dbReference type="SUPFAM" id="SSF55729">
    <property type="entry name" value="Acyl-CoA N-acyltransferases (Nat)"/>
    <property type="match status" value="1"/>
</dbReference>
<dbReference type="Proteomes" id="UP000663802">
    <property type="component" value="Unassembled WGS sequence"/>
</dbReference>
<evidence type="ECO:0000313" key="3">
    <source>
        <dbReference type="Proteomes" id="UP000663802"/>
    </source>
</evidence>
<dbReference type="PANTHER" id="PTHR20958:SF6">
    <property type="entry name" value="GLYCINE N-ACYLTRANSFERASE-LIKE PROTEIN"/>
    <property type="match status" value="1"/>
</dbReference>
<reference evidence="2 3" key="1">
    <citation type="journal article" date="2021" name="Int. J. Syst. Evol. Microbiol.">
        <title>Clostridium zeae sp. nov., isolated from corn silage.</title>
        <authorList>
            <person name="Kobayashi H."/>
            <person name="Tanizawa Y."/>
            <person name="Yagura M."/>
            <person name="Sakamoto M."/>
            <person name="Ohkuma M."/>
            <person name="Tohno M."/>
        </authorList>
    </citation>
    <scope>NUCLEOTIDE SEQUENCE [LARGE SCALE GENOMIC DNA]</scope>
    <source>
        <strain evidence="2 3">CSC2</strain>
    </source>
</reference>
<proteinExistence type="predicted"/>
<name>A0ABQ1E675_9CLOT</name>
<accession>A0ABQ1E675</accession>
<keyword evidence="3" id="KW-1185">Reference proteome</keyword>
<protein>
    <recommendedName>
        <fullName evidence="1">N-acetyltransferase domain-containing protein</fullName>
    </recommendedName>
</protein>
<dbReference type="EMBL" id="BMBA01000001">
    <property type="protein sequence ID" value="GFZ30255.1"/>
    <property type="molecule type" value="Genomic_DNA"/>
</dbReference>
<evidence type="ECO:0000313" key="2">
    <source>
        <dbReference type="EMBL" id="GFZ30255.1"/>
    </source>
</evidence>
<comment type="caution">
    <text evidence="2">The sequence shown here is derived from an EMBL/GenBank/DDBJ whole genome shotgun (WGS) entry which is preliminary data.</text>
</comment>
<feature type="domain" description="N-acetyltransferase" evidence="1">
    <location>
        <begin position="111"/>
        <end position="230"/>
    </location>
</feature>
<dbReference type="Gene3D" id="3.40.630.30">
    <property type="match status" value="1"/>
</dbReference>
<dbReference type="PANTHER" id="PTHR20958">
    <property type="entry name" value="GLYCINE N-ACYLTRANSFERASE-LIKE PROTEIN"/>
    <property type="match status" value="1"/>
</dbReference>
<dbReference type="Pfam" id="PF08445">
    <property type="entry name" value="FR47"/>
    <property type="match status" value="1"/>
</dbReference>
<organism evidence="2 3">
    <name type="scientific">Clostridium zeae</name>
    <dbReference type="NCBI Taxonomy" id="2759022"/>
    <lineage>
        <taxon>Bacteria</taxon>
        <taxon>Bacillati</taxon>
        <taxon>Bacillota</taxon>
        <taxon>Clostridia</taxon>
        <taxon>Eubacteriales</taxon>
        <taxon>Clostridiaceae</taxon>
        <taxon>Clostridium</taxon>
    </lineage>
</organism>
<dbReference type="CDD" id="cd04301">
    <property type="entry name" value="NAT_SF"/>
    <property type="match status" value="1"/>
</dbReference>
<sequence>MKDKAIKYLIKNPLLHMGMIEPIRKDTVDILYADTDGVLIKELKSNAYMLSVDNFKKGQELLNSISNCNLIVSHQKFMVDYILNKFGLNEKLECYQAVYMDKVKLNLSKDLEIRQLDEDQIDVILTHYDKLSISEIKAILKDGNLFGGYKNGELMGFIGNHLEGSLGILEVFPQYRRLGYGAMLERYMINQMLEKGLIPFAQIEVNNEKSLALQTKLGFSISKESLFWIF</sequence>
<gene>
    <name evidence="2" type="ORF">CSC2_07810</name>
</gene>
<dbReference type="InterPro" id="IPR053225">
    <property type="entry name" value="Acyl-CoA_N-acyltransferase"/>
</dbReference>